<accession>A0ABR1UBZ6</accession>
<reference evidence="2 3" key="1">
    <citation type="submission" date="2023-01" db="EMBL/GenBank/DDBJ databases">
        <title>Analysis of 21 Apiospora genomes using comparative genomics revels a genus with tremendous synthesis potential of carbohydrate active enzymes and secondary metabolites.</title>
        <authorList>
            <person name="Sorensen T."/>
        </authorList>
    </citation>
    <scope>NUCLEOTIDE SEQUENCE [LARGE SCALE GENOMIC DNA]</scope>
    <source>
        <strain evidence="2 3">CBS 33761</strain>
    </source>
</reference>
<proteinExistence type="predicted"/>
<sequence length="189" mass="21036">MLLKPLRPPAPGATFTGTLSEYLRGPLRYIWDVTSASYVGPDYDDEPLEGPASNSDQGSDEDADSDPDEADKPKPKLKRVLFDNGDGTSTVTYVPVPENESQGFFGRLIGRTNDEDAGTMANQADGEAHQDNGPVDEHEQRRQDVFDSLFGNLGNDDGYQETDPEVLRRTRAWKEVDDRFDSIYRLYIG</sequence>
<feature type="region of interest" description="Disordered" evidence="1">
    <location>
        <begin position="124"/>
        <end position="164"/>
    </location>
</feature>
<comment type="caution">
    <text evidence="2">The sequence shown here is derived from an EMBL/GenBank/DDBJ whole genome shotgun (WGS) entry which is preliminary data.</text>
</comment>
<evidence type="ECO:0000256" key="1">
    <source>
        <dbReference type="SAM" id="MobiDB-lite"/>
    </source>
</evidence>
<dbReference type="EMBL" id="JAQQWK010000001">
    <property type="protein sequence ID" value="KAK8056402.1"/>
    <property type="molecule type" value="Genomic_DNA"/>
</dbReference>
<name>A0ABR1UBZ6_9PEZI</name>
<feature type="region of interest" description="Disordered" evidence="1">
    <location>
        <begin position="38"/>
        <end position="97"/>
    </location>
</feature>
<protein>
    <submittedName>
        <fullName evidence="2">Uncharacterized protein</fullName>
    </submittedName>
</protein>
<evidence type="ECO:0000313" key="2">
    <source>
        <dbReference type="EMBL" id="KAK8056402.1"/>
    </source>
</evidence>
<feature type="compositionally biased region" description="Basic and acidic residues" evidence="1">
    <location>
        <begin position="126"/>
        <end position="145"/>
    </location>
</feature>
<dbReference type="Proteomes" id="UP001444661">
    <property type="component" value="Unassembled WGS sequence"/>
</dbReference>
<feature type="compositionally biased region" description="Acidic residues" evidence="1">
    <location>
        <begin position="58"/>
        <end position="69"/>
    </location>
</feature>
<organism evidence="2 3">
    <name type="scientific">Apiospora rasikravindrae</name>
    <dbReference type="NCBI Taxonomy" id="990691"/>
    <lineage>
        <taxon>Eukaryota</taxon>
        <taxon>Fungi</taxon>
        <taxon>Dikarya</taxon>
        <taxon>Ascomycota</taxon>
        <taxon>Pezizomycotina</taxon>
        <taxon>Sordariomycetes</taxon>
        <taxon>Xylariomycetidae</taxon>
        <taxon>Amphisphaeriales</taxon>
        <taxon>Apiosporaceae</taxon>
        <taxon>Apiospora</taxon>
    </lineage>
</organism>
<evidence type="ECO:0000313" key="3">
    <source>
        <dbReference type="Proteomes" id="UP001444661"/>
    </source>
</evidence>
<keyword evidence="3" id="KW-1185">Reference proteome</keyword>
<gene>
    <name evidence="2" type="ORF">PG993_001629</name>
</gene>